<feature type="region of interest" description="Disordered" evidence="6">
    <location>
        <begin position="280"/>
        <end position="302"/>
    </location>
</feature>
<dbReference type="InterPro" id="IPR022379">
    <property type="entry name" value="11S_seedstore_CS"/>
</dbReference>
<comment type="function">
    <text evidence="5">Seed storage protein.</text>
</comment>
<comment type="similarity">
    <text evidence="1 5">Belongs to the 11S seed storage protein (globulins) family.</text>
</comment>
<keyword evidence="3 5" id="KW-0708">Seed storage protein</keyword>
<sequence>MAKLSLLFLSFTLLSLFGGCLAQLGSQQQFLWQKLQQQQQHRLRAKTDCRIERLTAQEPTRRYDSEAGYAEYWDQNDKQFDCAGVAAVRTSIHQNGLFMPHYNNVAQLIYVVQGQGLLGAVIPGCAETFETEMQQQQQGSEQGSESQQQFFDRHQKVRQFRQGDVLALPPGITLWLYNNGQEQLVTVSLLDTANEMNQLDLQFRNFFLAGNRNPQQSQGQQQEESQSEGENPSKNIFTGFTDEVLADVYNVETETIRRLKGEKDQRGRIVKAEKFNVVFPREGQEEQQQGQQGQQGQGGRNGLEETLCTMRLRENLAHPSRADVYNPRAGRLATLNSQTLPILNFLQLSAVKGVLYRNAIMAPHWNVNAHSVIYITRGSTRLQVVGHSGNLVFDGEVKEKQLIIIPQNFVVIKKAGDQGCEWIAFKTNDNAMISPLAGRLSAFRSMPLEVLTNAYQVSKQEAQSLKFSRDESTLFSSSSSSSSRSLEKPKAMEYAWDVIKTVV</sequence>
<dbReference type="FunFam" id="2.60.120.10:FF:000073">
    <property type="entry name" value="Glycinin G1"/>
    <property type="match status" value="1"/>
</dbReference>
<dbReference type="PANTHER" id="PTHR31189">
    <property type="entry name" value="OS03G0336100 PROTEIN-RELATED"/>
    <property type="match status" value="1"/>
</dbReference>
<dbReference type="CDD" id="cd02243">
    <property type="entry name" value="cupin_11S_legumin_C"/>
    <property type="match status" value="1"/>
</dbReference>
<evidence type="ECO:0000256" key="5">
    <source>
        <dbReference type="RuleBase" id="RU003681"/>
    </source>
</evidence>
<dbReference type="InterPro" id="IPR011051">
    <property type="entry name" value="RmlC_Cupin_sf"/>
</dbReference>
<keyword evidence="5" id="KW-0732">Signal</keyword>
<dbReference type="CDD" id="cd02242">
    <property type="entry name" value="cupin_11S_legumin_N"/>
    <property type="match status" value="1"/>
</dbReference>
<feature type="domain" description="Cupin type-1" evidence="7">
    <location>
        <begin position="314"/>
        <end position="463"/>
    </location>
</feature>
<reference evidence="8" key="1">
    <citation type="submission" date="2023-05" db="EMBL/GenBank/DDBJ databases">
        <authorList>
            <person name="Huff M."/>
        </authorList>
    </citation>
    <scope>NUCLEOTIDE SEQUENCE</scope>
</reference>
<dbReference type="EMBL" id="OU503041">
    <property type="protein sequence ID" value="CAI9762727.1"/>
    <property type="molecule type" value="Genomic_DNA"/>
</dbReference>
<proteinExistence type="inferred from homology"/>
<keyword evidence="4 5" id="KW-1015">Disulfide bond</keyword>
<dbReference type="InterPro" id="IPR014710">
    <property type="entry name" value="RmlC-like_jellyroll"/>
</dbReference>
<organism evidence="8 9">
    <name type="scientific">Fraxinus pennsylvanica</name>
    <dbReference type="NCBI Taxonomy" id="56036"/>
    <lineage>
        <taxon>Eukaryota</taxon>
        <taxon>Viridiplantae</taxon>
        <taxon>Streptophyta</taxon>
        <taxon>Embryophyta</taxon>
        <taxon>Tracheophyta</taxon>
        <taxon>Spermatophyta</taxon>
        <taxon>Magnoliopsida</taxon>
        <taxon>eudicotyledons</taxon>
        <taxon>Gunneridae</taxon>
        <taxon>Pentapetalae</taxon>
        <taxon>asterids</taxon>
        <taxon>lamiids</taxon>
        <taxon>Lamiales</taxon>
        <taxon>Oleaceae</taxon>
        <taxon>Oleeae</taxon>
        <taxon>Fraxinus</taxon>
    </lineage>
</organism>
<evidence type="ECO:0000313" key="8">
    <source>
        <dbReference type="EMBL" id="CAI9762727.1"/>
    </source>
</evidence>
<dbReference type="InterPro" id="IPR006044">
    <property type="entry name" value="11S_seedstore_pln"/>
</dbReference>
<feature type="signal peptide" evidence="5">
    <location>
        <begin position="1"/>
        <end position="22"/>
    </location>
</feature>
<keyword evidence="2 5" id="KW-0758">Storage protein</keyword>
<evidence type="ECO:0000256" key="2">
    <source>
        <dbReference type="ARBA" id="ARBA00022761"/>
    </source>
</evidence>
<feature type="compositionally biased region" description="Low complexity" evidence="6">
    <location>
        <begin position="134"/>
        <end position="149"/>
    </location>
</feature>
<feature type="domain" description="Cupin type-1" evidence="7">
    <location>
        <begin position="52"/>
        <end position="257"/>
    </location>
</feature>
<dbReference type="PROSITE" id="PS00305">
    <property type="entry name" value="11S_SEED_STORAGE"/>
    <property type="match status" value="1"/>
</dbReference>
<dbReference type="Pfam" id="PF00190">
    <property type="entry name" value="Cupin_1"/>
    <property type="match status" value="2"/>
</dbReference>
<protein>
    <recommendedName>
        <fullName evidence="7">Cupin type-1 domain-containing protein</fullName>
    </recommendedName>
</protein>
<dbReference type="InterPro" id="IPR050253">
    <property type="entry name" value="Seed_Storage-Functional"/>
</dbReference>
<evidence type="ECO:0000256" key="6">
    <source>
        <dbReference type="SAM" id="MobiDB-lite"/>
    </source>
</evidence>
<evidence type="ECO:0000259" key="7">
    <source>
        <dbReference type="SMART" id="SM00835"/>
    </source>
</evidence>
<comment type="subunit">
    <text evidence="5">Hexamer; each subunit is composed of an acidic and a basic chain derived from a single precursor and linked by a disulfide bond.</text>
</comment>
<evidence type="ECO:0000256" key="4">
    <source>
        <dbReference type="ARBA" id="ARBA00023157"/>
    </source>
</evidence>
<dbReference type="SMART" id="SM00835">
    <property type="entry name" value="Cupin_1"/>
    <property type="match status" value="2"/>
</dbReference>
<accession>A0AAD1Z8Z8</accession>
<feature type="chain" id="PRO_5041773123" description="Cupin type-1 domain-containing protein" evidence="5">
    <location>
        <begin position="23"/>
        <end position="503"/>
    </location>
</feature>
<evidence type="ECO:0000313" key="9">
    <source>
        <dbReference type="Proteomes" id="UP000834106"/>
    </source>
</evidence>
<dbReference type="InterPro" id="IPR006045">
    <property type="entry name" value="Cupin_1"/>
</dbReference>
<dbReference type="PROSITE" id="PS51257">
    <property type="entry name" value="PROKAR_LIPOPROTEIN"/>
    <property type="match status" value="1"/>
</dbReference>
<feature type="region of interest" description="Disordered" evidence="6">
    <location>
        <begin position="211"/>
        <end position="236"/>
    </location>
</feature>
<name>A0AAD1Z8Z8_9LAMI</name>
<gene>
    <name evidence="8" type="ORF">FPE_LOCUS10157</name>
</gene>
<dbReference type="AlphaFoldDB" id="A0AAD1Z8Z8"/>
<evidence type="ECO:0000256" key="1">
    <source>
        <dbReference type="ARBA" id="ARBA00007178"/>
    </source>
</evidence>
<dbReference type="GO" id="GO:0045735">
    <property type="term" value="F:nutrient reservoir activity"/>
    <property type="evidence" value="ECO:0007669"/>
    <property type="project" value="UniProtKB-KW"/>
</dbReference>
<keyword evidence="9" id="KW-1185">Reference proteome</keyword>
<feature type="compositionally biased region" description="Low complexity" evidence="6">
    <location>
        <begin position="213"/>
        <end position="233"/>
    </location>
</feature>
<dbReference type="PRINTS" id="PR00439">
    <property type="entry name" value="11SGLOBULIN"/>
</dbReference>
<dbReference type="Proteomes" id="UP000834106">
    <property type="component" value="Chromosome 6"/>
</dbReference>
<feature type="region of interest" description="Disordered" evidence="6">
    <location>
        <begin position="132"/>
        <end position="152"/>
    </location>
</feature>
<dbReference type="PANTHER" id="PTHR31189:SF59">
    <property type="entry name" value="11S GLOBULIN SUBUNIT BETA-LIKE"/>
    <property type="match status" value="1"/>
</dbReference>
<evidence type="ECO:0000256" key="3">
    <source>
        <dbReference type="ARBA" id="ARBA00023129"/>
    </source>
</evidence>
<dbReference type="Gene3D" id="2.60.120.10">
    <property type="entry name" value="Jelly Rolls"/>
    <property type="match status" value="2"/>
</dbReference>
<dbReference type="SUPFAM" id="SSF51182">
    <property type="entry name" value="RmlC-like cupins"/>
    <property type="match status" value="1"/>
</dbReference>